<organism evidence="1 2">
    <name type="scientific">Aeoliella straminimaris</name>
    <dbReference type="NCBI Taxonomy" id="2954799"/>
    <lineage>
        <taxon>Bacteria</taxon>
        <taxon>Pseudomonadati</taxon>
        <taxon>Planctomycetota</taxon>
        <taxon>Planctomycetia</taxon>
        <taxon>Pirellulales</taxon>
        <taxon>Lacipirellulaceae</taxon>
        <taxon>Aeoliella</taxon>
    </lineage>
</organism>
<dbReference type="EMBL" id="JAMXLR010000061">
    <property type="protein sequence ID" value="MCO6045750.1"/>
    <property type="molecule type" value="Genomic_DNA"/>
</dbReference>
<dbReference type="Proteomes" id="UP001155241">
    <property type="component" value="Unassembled WGS sequence"/>
</dbReference>
<comment type="caution">
    <text evidence="1">The sequence shown here is derived from an EMBL/GenBank/DDBJ whole genome shotgun (WGS) entry which is preliminary data.</text>
</comment>
<proteinExistence type="predicted"/>
<dbReference type="AlphaFoldDB" id="A0A9X2FBC1"/>
<sequence length="85" mass="9851">MNTKEHEHRLQAMLFRWGGLALLLALVIEGFALTTQVRGLEPRMKVLESQLERNCLLFDRMDTKVDEIRNDVTRLAARDELQNGD</sequence>
<gene>
    <name evidence="1" type="ORF">NG895_17775</name>
</gene>
<accession>A0A9X2FBC1</accession>
<name>A0A9X2FBC1_9BACT</name>
<protein>
    <submittedName>
        <fullName evidence="1">Uncharacterized protein</fullName>
    </submittedName>
</protein>
<dbReference type="RefSeq" id="WP_252853863.1">
    <property type="nucleotide sequence ID" value="NZ_JAMXLR010000061.1"/>
</dbReference>
<evidence type="ECO:0000313" key="2">
    <source>
        <dbReference type="Proteomes" id="UP001155241"/>
    </source>
</evidence>
<reference evidence="1" key="1">
    <citation type="submission" date="2022-06" db="EMBL/GenBank/DDBJ databases">
        <title>Aeoliella straminimaris, a novel planctomycete from sediments.</title>
        <authorList>
            <person name="Vitorino I.R."/>
            <person name="Lage O.M."/>
        </authorList>
    </citation>
    <scope>NUCLEOTIDE SEQUENCE</scope>
    <source>
        <strain evidence="1">ICT_H6.2</strain>
    </source>
</reference>
<evidence type="ECO:0000313" key="1">
    <source>
        <dbReference type="EMBL" id="MCO6045750.1"/>
    </source>
</evidence>
<keyword evidence="2" id="KW-1185">Reference proteome</keyword>